<dbReference type="OrthoDB" id="2087435at2"/>
<feature type="transmembrane region" description="Helical" evidence="1">
    <location>
        <begin position="156"/>
        <end position="176"/>
    </location>
</feature>
<keyword evidence="1" id="KW-1133">Transmembrane helix</keyword>
<reference evidence="2 3" key="1">
    <citation type="submission" date="2017-09" db="EMBL/GenBank/DDBJ databases">
        <title>Bacterial strain isolated from the female urinary microbiota.</title>
        <authorList>
            <person name="Thomas-White K."/>
            <person name="Kumar N."/>
            <person name="Forster S."/>
            <person name="Putonti C."/>
            <person name="Lawley T."/>
            <person name="Wolfe A.J."/>
        </authorList>
    </citation>
    <scope>NUCLEOTIDE SEQUENCE [LARGE SCALE GENOMIC DNA]</scope>
    <source>
        <strain evidence="2 3">UMB0680</strain>
    </source>
</reference>
<proteinExistence type="predicted"/>
<dbReference type="PANTHER" id="PTHR30487:SF0">
    <property type="entry name" value="PREPILIN LEADER PEPTIDASE_N-METHYLTRANSFERASE-RELATED"/>
    <property type="match status" value="1"/>
</dbReference>
<evidence type="ECO:0000313" key="2">
    <source>
        <dbReference type="EMBL" id="PMB99350.1"/>
    </source>
</evidence>
<dbReference type="Gene3D" id="1.20.120.1220">
    <property type="match status" value="1"/>
</dbReference>
<dbReference type="GO" id="GO:0004190">
    <property type="term" value="F:aspartic-type endopeptidase activity"/>
    <property type="evidence" value="ECO:0007669"/>
    <property type="project" value="TreeGrafter"/>
</dbReference>
<gene>
    <name evidence="2" type="ORF">CJ198_02135</name>
</gene>
<feature type="transmembrane region" description="Helical" evidence="1">
    <location>
        <begin position="6"/>
        <end position="31"/>
    </location>
</feature>
<organism evidence="2 3">
    <name type="scientific">Brevibacterium luteolum</name>
    <dbReference type="NCBI Taxonomy" id="199591"/>
    <lineage>
        <taxon>Bacteria</taxon>
        <taxon>Bacillati</taxon>
        <taxon>Actinomycetota</taxon>
        <taxon>Actinomycetes</taxon>
        <taxon>Micrococcales</taxon>
        <taxon>Brevibacteriaceae</taxon>
        <taxon>Brevibacterium</taxon>
    </lineage>
</organism>
<dbReference type="AlphaFoldDB" id="A0A2N6PKX7"/>
<comment type="caution">
    <text evidence="2">The sequence shown here is derived from an EMBL/GenBank/DDBJ whole genome shotgun (WGS) entry which is preliminary data.</text>
</comment>
<dbReference type="GO" id="GO:0005886">
    <property type="term" value="C:plasma membrane"/>
    <property type="evidence" value="ECO:0007669"/>
    <property type="project" value="TreeGrafter"/>
</dbReference>
<dbReference type="Proteomes" id="UP000235703">
    <property type="component" value="Unassembled WGS sequence"/>
</dbReference>
<dbReference type="EMBL" id="PNFZ01000001">
    <property type="protein sequence ID" value="PMB99350.1"/>
    <property type="molecule type" value="Genomic_DNA"/>
</dbReference>
<evidence type="ECO:0000256" key="1">
    <source>
        <dbReference type="SAM" id="Phobius"/>
    </source>
</evidence>
<feature type="transmembrane region" description="Helical" evidence="1">
    <location>
        <begin position="237"/>
        <end position="255"/>
    </location>
</feature>
<dbReference type="GO" id="GO:0006465">
    <property type="term" value="P:signal peptide processing"/>
    <property type="evidence" value="ECO:0007669"/>
    <property type="project" value="TreeGrafter"/>
</dbReference>
<accession>A0A2N6PKX7</accession>
<feature type="transmembrane region" description="Helical" evidence="1">
    <location>
        <begin position="85"/>
        <end position="103"/>
    </location>
</feature>
<protein>
    <submittedName>
        <fullName evidence="2">Uncharacterized protein</fullName>
    </submittedName>
</protein>
<name>A0A2N6PKX7_9MICO</name>
<keyword evidence="1" id="KW-0812">Transmembrane</keyword>
<feature type="transmembrane region" description="Helical" evidence="1">
    <location>
        <begin position="52"/>
        <end position="73"/>
    </location>
</feature>
<feature type="transmembrane region" description="Helical" evidence="1">
    <location>
        <begin position="206"/>
        <end position="225"/>
    </location>
</feature>
<evidence type="ECO:0000313" key="3">
    <source>
        <dbReference type="Proteomes" id="UP000235703"/>
    </source>
</evidence>
<keyword evidence="3" id="KW-1185">Reference proteome</keyword>
<dbReference type="RefSeq" id="WP_102160315.1">
    <property type="nucleotide sequence ID" value="NZ_PNFZ01000001.1"/>
</dbReference>
<feature type="transmembrane region" description="Helical" evidence="1">
    <location>
        <begin position="115"/>
        <end position="136"/>
    </location>
</feature>
<keyword evidence="1" id="KW-0472">Membrane</keyword>
<dbReference type="InterPro" id="IPR050882">
    <property type="entry name" value="Prepilin_peptidase/N-MTase"/>
</dbReference>
<sequence length="256" mass="27260">MIEQLSLVSSLTITVGVALLTSLLIWLRFPWIINDEAGIRLLRGVNSINRPGGLVTFVLSSVGLVLSWLAAFIVPGALSRTLADVPLMIAFAMVAGATGWLFWIDISIHRLPNRIVMPITVLSLALFLISLIMGVGQADRSDDHLWAGAGTPALNGLIGALAMLIFFVILNVAGTLMRRSTMGMGDVKLSISVGLLTTALSPSGPILALLLINGIAVVHVLILLATKRRQWASKIAFGPYMLIGTWTTVLVGAAFL</sequence>
<dbReference type="PANTHER" id="PTHR30487">
    <property type="entry name" value="TYPE 4 PREPILIN-LIKE PROTEINS LEADER PEPTIDE-PROCESSING ENZYME"/>
    <property type="match status" value="1"/>
</dbReference>